<dbReference type="PRINTS" id="PR00184">
    <property type="entry name" value="NEISSPPORIN"/>
</dbReference>
<keyword evidence="9" id="KW-0472">Membrane</keyword>
<dbReference type="PANTHER" id="PTHR34501:SF9">
    <property type="entry name" value="MAJOR OUTER MEMBRANE PROTEIN P.IA"/>
    <property type="match status" value="1"/>
</dbReference>
<dbReference type="RefSeq" id="WP_382272397.1">
    <property type="nucleotide sequence ID" value="NZ_JBHTBU010000002.1"/>
</dbReference>
<evidence type="ECO:0000256" key="9">
    <source>
        <dbReference type="ARBA" id="ARBA00023136"/>
    </source>
</evidence>
<keyword evidence="5" id="KW-0812">Transmembrane</keyword>
<accession>A0ABW2IDD9</accession>
<proteinExistence type="predicted"/>
<keyword evidence="4" id="KW-1134">Transmembrane beta strand</keyword>
<evidence type="ECO:0000313" key="13">
    <source>
        <dbReference type="EMBL" id="MFC7289014.1"/>
    </source>
</evidence>
<keyword evidence="10" id="KW-0998">Cell outer membrane</keyword>
<evidence type="ECO:0000256" key="7">
    <source>
        <dbReference type="ARBA" id="ARBA00023065"/>
    </source>
</evidence>
<name>A0ABW2IDD9_9BURK</name>
<dbReference type="Gene3D" id="2.40.160.10">
    <property type="entry name" value="Porin"/>
    <property type="match status" value="1"/>
</dbReference>
<protein>
    <submittedName>
        <fullName evidence="13">Porin</fullName>
    </submittedName>
</protein>
<dbReference type="SUPFAM" id="SSF56935">
    <property type="entry name" value="Porins"/>
    <property type="match status" value="1"/>
</dbReference>
<feature type="domain" description="Porin" evidence="12">
    <location>
        <begin position="15"/>
        <end position="330"/>
    </location>
</feature>
<evidence type="ECO:0000256" key="8">
    <source>
        <dbReference type="ARBA" id="ARBA00023114"/>
    </source>
</evidence>
<keyword evidence="3" id="KW-0813">Transport</keyword>
<evidence type="ECO:0000313" key="14">
    <source>
        <dbReference type="Proteomes" id="UP001596542"/>
    </source>
</evidence>
<dbReference type="InterPro" id="IPR050298">
    <property type="entry name" value="Gram-neg_bact_OMP"/>
</dbReference>
<keyword evidence="6 11" id="KW-0732">Signal</keyword>
<reference evidence="14" key="1">
    <citation type="journal article" date="2019" name="Int. J. Syst. Evol. Microbiol.">
        <title>The Global Catalogue of Microorganisms (GCM) 10K type strain sequencing project: providing services to taxonomists for standard genome sequencing and annotation.</title>
        <authorList>
            <consortium name="The Broad Institute Genomics Platform"/>
            <consortium name="The Broad Institute Genome Sequencing Center for Infectious Disease"/>
            <person name="Wu L."/>
            <person name="Ma J."/>
        </authorList>
    </citation>
    <scope>NUCLEOTIDE SEQUENCE [LARGE SCALE GENOMIC DNA]</scope>
    <source>
        <strain evidence="14">KACC 12508</strain>
    </source>
</reference>
<dbReference type="PANTHER" id="PTHR34501">
    <property type="entry name" value="PROTEIN YDDL-RELATED"/>
    <property type="match status" value="1"/>
</dbReference>
<dbReference type="InterPro" id="IPR002299">
    <property type="entry name" value="Porin_Neis"/>
</dbReference>
<keyword evidence="8" id="KW-0626">Porin</keyword>
<evidence type="ECO:0000256" key="1">
    <source>
        <dbReference type="ARBA" id="ARBA00004571"/>
    </source>
</evidence>
<organism evidence="13 14">
    <name type="scientific">Herminiimonas glaciei</name>
    <dbReference type="NCBI Taxonomy" id="523788"/>
    <lineage>
        <taxon>Bacteria</taxon>
        <taxon>Pseudomonadati</taxon>
        <taxon>Pseudomonadota</taxon>
        <taxon>Betaproteobacteria</taxon>
        <taxon>Burkholderiales</taxon>
        <taxon>Oxalobacteraceae</taxon>
        <taxon>Herminiimonas</taxon>
    </lineage>
</organism>
<dbReference type="InterPro" id="IPR023614">
    <property type="entry name" value="Porin_dom_sf"/>
</dbReference>
<evidence type="ECO:0000256" key="5">
    <source>
        <dbReference type="ARBA" id="ARBA00022692"/>
    </source>
</evidence>
<evidence type="ECO:0000256" key="2">
    <source>
        <dbReference type="ARBA" id="ARBA00011233"/>
    </source>
</evidence>
<evidence type="ECO:0000256" key="10">
    <source>
        <dbReference type="ARBA" id="ARBA00023237"/>
    </source>
</evidence>
<dbReference type="PRINTS" id="PR00182">
    <property type="entry name" value="ECOLNEIPORIN"/>
</dbReference>
<comment type="subcellular location">
    <subcellularLocation>
        <location evidence="1">Cell outer membrane</location>
        <topology evidence="1">Multi-pass membrane protein</topology>
    </subcellularLocation>
</comment>
<sequence length="360" mass="38276">MQAKLLSIVISAAVGSLLLAGNASAQSNVTIYGIADAGLEVINNASTAGNSNVSRISSGNLSGSRIGFRGTEELGGGLKAVFVLESGVAYDTGAYLQSNRAFGRQAYVGLQGSWGSLLLGRQNSLMLEWMSKYNTMDNATWSSKVHDASFSDRMDNSVKYIGKFGAFDVSTYYSTGFDTVKAGAAVPAAGEVAGHSKVGRQMGGGVQYNGGDLRMAVVYDKKNGSSIAAENDTDTHLTFGARYKFGDAEVLGGYLQRKQEVVGKADARTNMSWIGMTYQLSEALQLSGSYYKTDVKDSDKDPSSIITMVKYSLSKRTDLYLINSYAMNKNGSNLGVNGFGTDIVAGKNQFGTMAGIRHTF</sequence>
<evidence type="ECO:0000256" key="3">
    <source>
        <dbReference type="ARBA" id="ARBA00022448"/>
    </source>
</evidence>
<dbReference type="InterPro" id="IPR033900">
    <property type="entry name" value="Gram_neg_porin_domain"/>
</dbReference>
<evidence type="ECO:0000256" key="6">
    <source>
        <dbReference type="ARBA" id="ARBA00022729"/>
    </source>
</evidence>
<comment type="caution">
    <text evidence="13">The sequence shown here is derived from an EMBL/GenBank/DDBJ whole genome shotgun (WGS) entry which is preliminary data.</text>
</comment>
<comment type="subunit">
    <text evidence="2">Homotrimer.</text>
</comment>
<keyword evidence="14" id="KW-1185">Reference proteome</keyword>
<evidence type="ECO:0000256" key="4">
    <source>
        <dbReference type="ARBA" id="ARBA00022452"/>
    </source>
</evidence>
<dbReference type="Proteomes" id="UP001596542">
    <property type="component" value="Unassembled WGS sequence"/>
</dbReference>
<dbReference type="InterPro" id="IPR001702">
    <property type="entry name" value="Porin_Gram-ve"/>
</dbReference>
<evidence type="ECO:0000256" key="11">
    <source>
        <dbReference type="SAM" id="SignalP"/>
    </source>
</evidence>
<feature type="signal peptide" evidence="11">
    <location>
        <begin position="1"/>
        <end position="25"/>
    </location>
</feature>
<feature type="chain" id="PRO_5046321859" evidence="11">
    <location>
        <begin position="26"/>
        <end position="360"/>
    </location>
</feature>
<gene>
    <name evidence="13" type="ORF">ACFQPC_13265</name>
</gene>
<dbReference type="CDD" id="cd00342">
    <property type="entry name" value="gram_neg_porins"/>
    <property type="match status" value="1"/>
</dbReference>
<dbReference type="Pfam" id="PF13609">
    <property type="entry name" value="Porin_4"/>
    <property type="match status" value="1"/>
</dbReference>
<keyword evidence="7" id="KW-0406">Ion transport</keyword>
<evidence type="ECO:0000259" key="12">
    <source>
        <dbReference type="Pfam" id="PF13609"/>
    </source>
</evidence>
<dbReference type="EMBL" id="JBHTBU010000002">
    <property type="protein sequence ID" value="MFC7289014.1"/>
    <property type="molecule type" value="Genomic_DNA"/>
</dbReference>